<dbReference type="Pfam" id="PF16493">
    <property type="entry name" value="Meis_PKNOX_N"/>
    <property type="match status" value="1"/>
</dbReference>
<reference evidence="8" key="1">
    <citation type="submission" date="2019-03" db="UniProtKB">
        <authorList>
            <consortium name="Ensembl"/>
        </authorList>
    </citation>
    <scope>IDENTIFICATION</scope>
</reference>
<dbReference type="GO" id="GO:2001234">
    <property type="term" value="P:negative regulation of apoptotic signaling pathway"/>
    <property type="evidence" value="ECO:0007669"/>
    <property type="project" value="Ensembl"/>
</dbReference>
<comment type="similarity">
    <text evidence="1">Belongs to the TALE/MEIS homeobox family.</text>
</comment>
<dbReference type="GeneTree" id="ENSGT00940000161057"/>
<organism evidence="8">
    <name type="scientific">Ursus maritimus</name>
    <name type="common">Polar bear</name>
    <name type="synonym">Thalarctos maritimus</name>
    <dbReference type="NCBI Taxonomy" id="29073"/>
    <lineage>
        <taxon>Eukaryota</taxon>
        <taxon>Metazoa</taxon>
        <taxon>Chordata</taxon>
        <taxon>Craniata</taxon>
        <taxon>Vertebrata</taxon>
        <taxon>Euteleostomi</taxon>
        <taxon>Mammalia</taxon>
        <taxon>Eutheria</taxon>
        <taxon>Laurasiatheria</taxon>
        <taxon>Carnivora</taxon>
        <taxon>Caniformia</taxon>
        <taxon>Ursidae</taxon>
        <taxon>Ursus</taxon>
    </lineage>
</organism>
<evidence type="ECO:0000256" key="5">
    <source>
        <dbReference type="PROSITE-ProRule" id="PRU00108"/>
    </source>
</evidence>
<keyword evidence="4 5" id="KW-0539">Nucleus</keyword>
<dbReference type="Pfam" id="PF05920">
    <property type="entry name" value="Homeobox_KN"/>
    <property type="match status" value="1"/>
</dbReference>
<dbReference type="InterPro" id="IPR009057">
    <property type="entry name" value="Homeodomain-like_sf"/>
</dbReference>
<evidence type="ECO:0000256" key="4">
    <source>
        <dbReference type="ARBA" id="ARBA00023242"/>
    </source>
</evidence>
<feature type="domain" description="Homeobox" evidence="7">
    <location>
        <begin position="235"/>
        <end position="298"/>
    </location>
</feature>
<dbReference type="GO" id="GO:0051897">
    <property type="term" value="P:positive regulation of phosphatidylinositol 3-kinase/protein kinase B signal transduction"/>
    <property type="evidence" value="ECO:0007669"/>
    <property type="project" value="Ensembl"/>
</dbReference>
<dbReference type="FunFam" id="1.10.10.60:FF:000004">
    <property type="entry name" value="Meis2 homeobox isoform 2c"/>
    <property type="match status" value="1"/>
</dbReference>
<keyword evidence="2 5" id="KW-0238">DNA-binding</keyword>
<evidence type="ECO:0000259" key="7">
    <source>
        <dbReference type="PROSITE" id="PS50071"/>
    </source>
</evidence>
<comment type="subcellular location">
    <subcellularLocation>
        <location evidence="5">Nucleus</location>
    </subcellularLocation>
</comment>
<dbReference type="InterPro" id="IPR050224">
    <property type="entry name" value="TALE_homeobox"/>
</dbReference>
<dbReference type="Ensembl" id="ENSUMAT00000039058.1">
    <property type="protein sequence ID" value="ENSUMAP00000033021.1"/>
    <property type="gene ID" value="ENSUMAG00000023795.1"/>
</dbReference>
<dbReference type="SMART" id="SM00389">
    <property type="entry name" value="HOX"/>
    <property type="match status" value="1"/>
</dbReference>
<dbReference type="AlphaFoldDB" id="A0A452VGZ9"/>
<feature type="compositionally biased region" description="Pro residues" evidence="6">
    <location>
        <begin position="29"/>
        <end position="46"/>
    </location>
</feature>
<dbReference type="GO" id="GO:0003682">
    <property type="term" value="F:chromatin binding"/>
    <property type="evidence" value="ECO:0007669"/>
    <property type="project" value="Ensembl"/>
</dbReference>
<feature type="DNA-binding region" description="Homeobox" evidence="5">
    <location>
        <begin position="237"/>
        <end position="299"/>
    </location>
</feature>
<dbReference type="PROSITE" id="PS50071">
    <property type="entry name" value="HOMEOBOX_2"/>
    <property type="match status" value="1"/>
</dbReference>
<dbReference type="InterPro" id="IPR001356">
    <property type="entry name" value="HD"/>
</dbReference>
<accession>A0A452VGZ9</accession>
<evidence type="ECO:0000313" key="8">
    <source>
        <dbReference type="Ensembl" id="ENSUMAP00000033021"/>
    </source>
</evidence>
<dbReference type="PANTHER" id="PTHR11850">
    <property type="entry name" value="HOMEOBOX PROTEIN TRANSCRIPTION FACTORS"/>
    <property type="match status" value="1"/>
</dbReference>
<dbReference type="SUPFAM" id="SSF46689">
    <property type="entry name" value="Homeodomain-like"/>
    <property type="match status" value="1"/>
</dbReference>
<proteinExistence type="inferred from homology"/>
<evidence type="ECO:0000256" key="1">
    <source>
        <dbReference type="ARBA" id="ARBA00009661"/>
    </source>
</evidence>
<keyword evidence="3 5" id="KW-0371">Homeobox</keyword>
<dbReference type="OMA" id="MEGEWHY"/>
<dbReference type="GO" id="GO:0001228">
    <property type="term" value="F:DNA-binding transcription activator activity, RNA polymerase II-specific"/>
    <property type="evidence" value="ECO:0007669"/>
    <property type="project" value="Ensembl"/>
</dbReference>
<gene>
    <name evidence="8" type="primary">MEIS3</name>
</gene>
<feature type="region of interest" description="Disordered" evidence="6">
    <location>
        <begin position="25"/>
        <end position="51"/>
    </location>
</feature>
<evidence type="ECO:0000256" key="6">
    <source>
        <dbReference type="SAM" id="MobiDB-lite"/>
    </source>
</evidence>
<feature type="compositionally biased region" description="Low complexity" evidence="6">
    <location>
        <begin position="202"/>
        <end position="216"/>
    </location>
</feature>
<sequence length="350" mass="38129">LYDELPHYPGIVDSTAALASFSEAVPSAPRAPGPYGPHRPPQPQPPVLDSDGLRREKDEIYGHPLFLLSLVFEKCELATCSPRDGAGAGLGTPPGGDVCSSDSFNEDIAAFAKQVRSERPLFSSNPELDNLMIQAIQVLRFHLLELEKVSASHLPSHPRLPPSLPFSPLPPLLQNNTWIRDHEDSGSVHLGTPGPSSGGLASQSGDNSSDQGDGLDTSVASPSSGGEDEELDQEPRRNKKRGIFPKVATNIMRAWLFQHLSHPYPSEEQKKQLAQDTGLTILQVNNWFINARRRIVQPMIDQSNRTGQSAAFSPEGQPMGAYTEAQPHMTVRPPGSMGMSLNLEGEWHYL</sequence>
<protein>
    <submittedName>
        <fullName evidence="8">Meis homeobox 3</fullName>
    </submittedName>
</protein>
<name>A0A452VGZ9_URSMA</name>
<feature type="region of interest" description="Disordered" evidence="6">
    <location>
        <begin position="183"/>
        <end position="244"/>
    </location>
</feature>
<dbReference type="Gene3D" id="1.10.10.60">
    <property type="entry name" value="Homeodomain-like"/>
    <property type="match status" value="1"/>
</dbReference>
<evidence type="ECO:0000256" key="2">
    <source>
        <dbReference type="ARBA" id="ARBA00023125"/>
    </source>
</evidence>
<evidence type="ECO:0000256" key="3">
    <source>
        <dbReference type="ARBA" id="ARBA00023155"/>
    </source>
</evidence>
<dbReference type="InterPro" id="IPR008422">
    <property type="entry name" value="KN_HD"/>
</dbReference>
<dbReference type="InterPro" id="IPR032453">
    <property type="entry name" value="PKNOX/Meis_N"/>
</dbReference>
<dbReference type="GO" id="GO:0003677">
    <property type="term" value="F:DNA binding"/>
    <property type="evidence" value="ECO:0007669"/>
    <property type="project" value="UniProtKB-UniRule"/>
</dbReference>
<dbReference type="GO" id="GO:0005634">
    <property type="term" value="C:nucleus"/>
    <property type="evidence" value="ECO:0007669"/>
    <property type="project" value="UniProtKB-SubCell"/>
</dbReference>
<dbReference type="CDD" id="cd00086">
    <property type="entry name" value="homeodomain"/>
    <property type="match status" value="1"/>
</dbReference>